<protein>
    <submittedName>
        <fullName evidence="2">Hemolysin accessory protein</fullName>
    </submittedName>
</protein>
<dbReference type="PROSITE" id="PS51257">
    <property type="entry name" value="PROKAR_LIPOPROTEIN"/>
    <property type="match status" value="1"/>
</dbReference>
<name>A0A9N7B4L9_BORBG</name>
<gene>
    <name evidence="2" type="ORF">Bbu297_J10</name>
</gene>
<reference evidence="2" key="1">
    <citation type="journal article" date="2011" name="J. Bacteriol.">
        <title>Whole-genome sequences of thirteen isolates of Borrelia burgdorferi.</title>
        <authorList>
            <person name="Schutzer S.E."/>
            <person name="Fraser-Liggett C.M."/>
            <person name="Casjens S.R."/>
            <person name="Qiu W.G."/>
            <person name="Dunn J.J."/>
            <person name="Mongodin E.F."/>
            <person name="Luft B.J."/>
        </authorList>
    </citation>
    <scope>NUCLEOTIDE SEQUENCE [LARGE SCALE GENOMIC DNA]</scope>
    <source>
        <strain evidence="2">297</strain>
    </source>
</reference>
<dbReference type="InterPro" id="IPR007953">
    <property type="entry name" value="Holin-like_BlyB"/>
</dbReference>
<accession>A0A9N7B4L9</accession>
<organism evidence="2">
    <name type="scientific">Borreliella burgdorferi 297</name>
    <dbReference type="NCBI Taxonomy" id="521009"/>
    <lineage>
        <taxon>Bacteria</taxon>
        <taxon>Pseudomonadati</taxon>
        <taxon>Spirochaetota</taxon>
        <taxon>Spirochaetia</taxon>
        <taxon>Spirochaetales</taxon>
        <taxon>Borreliaceae</taxon>
        <taxon>Borreliella</taxon>
    </lineage>
</organism>
<evidence type="ECO:0000256" key="1">
    <source>
        <dbReference type="SAM" id="MobiDB-lite"/>
    </source>
</evidence>
<dbReference type="EMBL" id="CP002258">
    <property type="protein sequence ID" value="ADQ44553.1"/>
    <property type="molecule type" value="Genomic_DNA"/>
</dbReference>
<evidence type="ECO:0000313" key="2">
    <source>
        <dbReference type="EMBL" id="ADQ44553.1"/>
    </source>
</evidence>
<dbReference type="Pfam" id="PF05289">
    <property type="entry name" value="BLYB"/>
    <property type="match status" value="1"/>
</dbReference>
<dbReference type="AlphaFoldDB" id="A0A9N7B4L9"/>
<geneLocation type="plasmid" evidence="2">
    <name>297_lp38</name>
</geneLocation>
<sequence length="236" mass="27892">MTRKMFVVYAILALTSSCNNYESNVELKNQVEKFLDTKEIVQNVVEDSRLEEIEKNQELTNKIDEKDKEQFRHELEESKDRSEKKQENIKQKSETINEKSKNLFKYYYFDHRTISLPTPKLSKDNIELGLTSISNLINVFSEFKNEFGEIAHKGFFLVYNLYDHYTLIYKSNMERLKNTSNSTIDKTLALINEKINNFIDLVNSNEKNLKISKNLKFDESRTPIYKNKKILHHSAL</sequence>
<keyword evidence="2" id="KW-0614">Plasmid</keyword>
<feature type="region of interest" description="Disordered" evidence="1">
    <location>
        <begin position="62"/>
        <end position="92"/>
    </location>
</feature>
<proteinExistence type="predicted"/>